<accession>A0A2G8SRM5</accession>
<gene>
    <name evidence="7" type="ORF">GSI_00107</name>
</gene>
<dbReference type="InterPro" id="IPR013785">
    <property type="entry name" value="Aldolase_TIM"/>
</dbReference>
<dbReference type="AlphaFoldDB" id="A0A2G8SRM5"/>
<dbReference type="GO" id="GO:0003938">
    <property type="term" value="F:IMP dehydrogenase activity"/>
    <property type="evidence" value="ECO:0007669"/>
    <property type="project" value="InterPro"/>
</dbReference>
<evidence type="ECO:0000256" key="3">
    <source>
        <dbReference type="ARBA" id="ARBA00023002"/>
    </source>
</evidence>
<reference evidence="7 8" key="1">
    <citation type="journal article" date="2015" name="Sci. Rep.">
        <title>Chromosome-level genome map provides insights into diverse defense mechanisms in the medicinal fungus Ganoderma sinense.</title>
        <authorList>
            <person name="Zhu Y."/>
            <person name="Xu J."/>
            <person name="Sun C."/>
            <person name="Zhou S."/>
            <person name="Xu H."/>
            <person name="Nelson D.R."/>
            <person name="Qian J."/>
            <person name="Song J."/>
            <person name="Luo H."/>
            <person name="Xiang L."/>
            <person name="Li Y."/>
            <person name="Xu Z."/>
            <person name="Ji A."/>
            <person name="Wang L."/>
            <person name="Lu S."/>
            <person name="Hayward A."/>
            <person name="Sun W."/>
            <person name="Li X."/>
            <person name="Schwartz D.C."/>
            <person name="Wang Y."/>
            <person name="Chen S."/>
        </authorList>
    </citation>
    <scope>NUCLEOTIDE SEQUENCE [LARGE SCALE GENOMIC DNA]</scope>
    <source>
        <strain evidence="7 8">ZZ0214-1</strain>
    </source>
</reference>
<dbReference type="InterPro" id="IPR046342">
    <property type="entry name" value="CBS_dom_sf"/>
</dbReference>
<dbReference type="Gene3D" id="3.20.20.70">
    <property type="entry name" value="Aldolase class I"/>
    <property type="match status" value="1"/>
</dbReference>
<comment type="caution">
    <text evidence="7">The sequence shown here is derived from an EMBL/GenBank/DDBJ whole genome shotgun (WGS) entry which is preliminary data.</text>
</comment>
<evidence type="ECO:0000313" key="8">
    <source>
        <dbReference type="Proteomes" id="UP000230002"/>
    </source>
</evidence>
<dbReference type="PANTHER" id="PTHR11911:SF111">
    <property type="entry name" value="INOSINE-5'-MONOPHOSPHATE DEHYDROGENASE"/>
    <property type="match status" value="1"/>
</dbReference>
<comment type="similarity">
    <text evidence="1">Belongs to the IMPDH/GMPR family.</text>
</comment>
<dbReference type="GO" id="GO:0005737">
    <property type="term" value="C:cytoplasm"/>
    <property type="evidence" value="ECO:0007669"/>
    <property type="project" value="TreeGrafter"/>
</dbReference>
<evidence type="ECO:0000313" key="7">
    <source>
        <dbReference type="EMBL" id="PIL36419.1"/>
    </source>
</evidence>
<evidence type="ECO:0000256" key="2">
    <source>
        <dbReference type="ARBA" id="ARBA00022723"/>
    </source>
</evidence>
<evidence type="ECO:0000256" key="4">
    <source>
        <dbReference type="ARBA" id="ARBA00023122"/>
    </source>
</evidence>
<protein>
    <recommendedName>
        <fullName evidence="6">CBS domain-containing protein</fullName>
    </recommendedName>
</protein>
<dbReference type="InterPro" id="IPR005990">
    <property type="entry name" value="IMP_DH"/>
</dbReference>
<dbReference type="FunFam" id="3.20.20.70:FF:000424">
    <property type="entry name" value="Inosine-5'-monophosphate dehydrogenase 2"/>
    <property type="match status" value="1"/>
</dbReference>
<sequence>MVEVVPQPDSPSPTIDGDIRFPFSFPLSLSFSSSDCLRLFRRSRLPRSSSHSALNRLRRSRLTARCEYAENVRMIIAKLNSPNANTIEIATRTPSACPFVSGGYPFASASEPVRHTNDMIAMQNAIIDHASQIAGVASSTQMFHSTVARVHEVSTESRITRNVVLKTPFMSSPMDTVTESEMAIALALLGGIGVIHHNQSPESQAGMVRAVKRHENGFINEPVVLSPDHLVEDVLDVKERLGFAGIPITDTGKLGGKLFGIVTNRDVQFQPTSTPLRDVMVTNLVTGSQGLTLQEANTLLRDSKKGKLPIVDSQGCLTALVARSDLLKNKSFPLASKNPESKQLYAAAAIGTRPADRERLKLLAEAGLDIVVLDSSQGNSIYQIEMIQWIKQTFPKLEVIAGNVVTREQVANLIAAGRQGESEMLAAEPKPAYMRTERIRGDEALVAGMVAVQIPAMQDITQR</sequence>
<dbReference type="Proteomes" id="UP000230002">
    <property type="component" value="Unassembled WGS sequence"/>
</dbReference>
<dbReference type="Pfam" id="PF00478">
    <property type="entry name" value="IMPDH"/>
    <property type="match status" value="1"/>
</dbReference>
<dbReference type="SMART" id="SM01240">
    <property type="entry name" value="IMPDH"/>
    <property type="match status" value="1"/>
</dbReference>
<dbReference type="SMART" id="SM00116">
    <property type="entry name" value="CBS"/>
    <property type="match status" value="2"/>
</dbReference>
<dbReference type="STRING" id="1077348.A0A2G8SRM5"/>
<dbReference type="PROSITE" id="PS51371">
    <property type="entry name" value="CBS"/>
    <property type="match status" value="2"/>
</dbReference>
<dbReference type="OrthoDB" id="416622at2759"/>
<evidence type="ECO:0000256" key="1">
    <source>
        <dbReference type="ARBA" id="ARBA00005502"/>
    </source>
</evidence>
<dbReference type="CDD" id="cd04601">
    <property type="entry name" value="CBS_pair_IMPDH"/>
    <property type="match status" value="1"/>
</dbReference>
<dbReference type="SUPFAM" id="SSF51412">
    <property type="entry name" value="Inosine monophosphate dehydrogenase (IMPDH)"/>
    <property type="match status" value="1"/>
</dbReference>
<keyword evidence="3" id="KW-0560">Oxidoreductase</keyword>
<keyword evidence="8" id="KW-1185">Reference proteome</keyword>
<dbReference type="Pfam" id="PF00571">
    <property type="entry name" value="CBS"/>
    <property type="match status" value="1"/>
</dbReference>
<dbReference type="SUPFAM" id="SSF54631">
    <property type="entry name" value="CBS-domain pair"/>
    <property type="match status" value="1"/>
</dbReference>
<dbReference type="InterPro" id="IPR000644">
    <property type="entry name" value="CBS_dom"/>
</dbReference>
<feature type="domain" description="CBS" evidence="6">
    <location>
        <begin position="280"/>
        <end position="336"/>
    </location>
</feature>
<dbReference type="EMBL" id="AYKW01000001">
    <property type="protein sequence ID" value="PIL36419.1"/>
    <property type="molecule type" value="Genomic_DNA"/>
</dbReference>
<dbReference type="GO" id="GO:0046872">
    <property type="term" value="F:metal ion binding"/>
    <property type="evidence" value="ECO:0007669"/>
    <property type="project" value="UniProtKB-KW"/>
</dbReference>
<organism evidence="7 8">
    <name type="scientific">Ganoderma sinense ZZ0214-1</name>
    <dbReference type="NCBI Taxonomy" id="1077348"/>
    <lineage>
        <taxon>Eukaryota</taxon>
        <taxon>Fungi</taxon>
        <taxon>Dikarya</taxon>
        <taxon>Basidiomycota</taxon>
        <taxon>Agaricomycotina</taxon>
        <taxon>Agaricomycetes</taxon>
        <taxon>Polyporales</taxon>
        <taxon>Polyporaceae</taxon>
        <taxon>Ganoderma</taxon>
    </lineage>
</organism>
<keyword evidence="4 5" id="KW-0129">CBS domain</keyword>
<dbReference type="InterPro" id="IPR001093">
    <property type="entry name" value="IMP_DH_GMPRt"/>
</dbReference>
<evidence type="ECO:0000256" key="5">
    <source>
        <dbReference type="PROSITE-ProRule" id="PRU00703"/>
    </source>
</evidence>
<dbReference type="PANTHER" id="PTHR11911">
    <property type="entry name" value="INOSINE-5-MONOPHOSPHATE DEHYDROGENASE RELATED"/>
    <property type="match status" value="1"/>
</dbReference>
<keyword evidence="2" id="KW-0479">Metal-binding</keyword>
<proteinExistence type="inferred from homology"/>
<evidence type="ECO:0000259" key="6">
    <source>
        <dbReference type="PROSITE" id="PS51371"/>
    </source>
</evidence>
<feature type="domain" description="CBS" evidence="6">
    <location>
        <begin position="218"/>
        <end position="279"/>
    </location>
</feature>
<name>A0A2G8SRM5_9APHY</name>
<dbReference type="GO" id="GO:0006183">
    <property type="term" value="P:GTP biosynthetic process"/>
    <property type="evidence" value="ECO:0007669"/>
    <property type="project" value="TreeGrafter"/>
</dbReference>